<evidence type="ECO:0000256" key="3">
    <source>
        <dbReference type="ARBA" id="ARBA00022618"/>
    </source>
</evidence>
<comment type="similarity">
    <text evidence="1">Belongs to the MPI phosphatase family.</text>
</comment>
<sequence length="599" mass="68662">MIVDTRWPYEYNGGHIATALNIWSRQAIQKYFFDPLLELHDSILIFFHCEFSTHRALALAAHLRNLDRQGNSYPKLSYPYVFIIKGGYSNFYEKFKKQAELFDPEPVYIQMKHPKFHDECIHYSKDSKEIKKQQKGLKIENVNAHSSNRPHFTLIDQNTQHLSRSMQDQLPSYSQLNLTESIESSASLSIEMQQMAVNKEDNKKKLNKRGYKNLMRNQWGNEQQQQQTVEQQQNINNDNHKNKKSDKRMKNKSEVKTDDNDLDQFLTNQSSSVSTYEDVEQSNISPINTSNCDKISQKDNNQNSGNYNKQGELNKTPGSSKVFQQTSEQDHKNQVFTHPNEHESSHSQLLYPSQMNDESFCMPQPVHNTSTSKTNQQLLQYQLQQQIQNSIMTPSLSRDVSPPYGFLTPSNSQQSLAKLEPQILKSVLSTPKIHTALGISNEASAVIYQFSSLMNSSSSQGRSHNKKVSSNKNKKESNNKHDNPTILIPTINSDAQRDSSSSPIISPQDSLKAFDQNKLGFQTFALKYKALIIVTAHFPSAQKKIIDSLQHYFQITKIETITDFIITFIPFIFIYTYYCTSQTGLSVTGSEVESDITRF</sequence>
<dbReference type="GO" id="GO:0004725">
    <property type="term" value="F:protein tyrosine phosphatase activity"/>
    <property type="evidence" value="ECO:0007669"/>
    <property type="project" value="UniProtKB-EC"/>
</dbReference>
<dbReference type="PRINTS" id="PR00716">
    <property type="entry name" value="MPIPHPHTASE"/>
</dbReference>
<dbReference type="EC" id="3.1.3.48" evidence="2"/>
<dbReference type="PANTHER" id="PTHR10828:SF17">
    <property type="entry name" value="PROTEIN-TYROSINE-PHOSPHATASE"/>
    <property type="match status" value="1"/>
</dbReference>
<dbReference type="InterPro" id="IPR000751">
    <property type="entry name" value="MPI_Phosphatase"/>
</dbReference>
<dbReference type="Gene3D" id="3.40.250.10">
    <property type="entry name" value="Rhodanese-like domain"/>
    <property type="match status" value="1"/>
</dbReference>
<keyword evidence="6" id="KW-0131">Cell cycle</keyword>
<evidence type="ECO:0000313" key="9">
    <source>
        <dbReference type="EMBL" id="KAA6389737.1"/>
    </source>
</evidence>
<comment type="caution">
    <text evidence="9">The sequence shown here is derived from an EMBL/GenBank/DDBJ whole genome shotgun (WGS) entry which is preliminary data.</text>
</comment>
<dbReference type="SUPFAM" id="SSF52821">
    <property type="entry name" value="Rhodanese/Cell cycle control phosphatase"/>
    <property type="match status" value="1"/>
</dbReference>
<feature type="compositionally biased region" description="Basic residues" evidence="7">
    <location>
        <begin position="241"/>
        <end position="250"/>
    </location>
</feature>
<dbReference type="PROSITE" id="PS50206">
    <property type="entry name" value="RHODANESE_3"/>
    <property type="match status" value="1"/>
</dbReference>
<dbReference type="AlphaFoldDB" id="A0A5J4W4C5"/>
<evidence type="ECO:0000256" key="5">
    <source>
        <dbReference type="ARBA" id="ARBA00022912"/>
    </source>
</evidence>
<organism evidence="9 10">
    <name type="scientific">Streblomastix strix</name>
    <dbReference type="NCBI Taxonomy" id="222440"/>
    <lineage>
        <taxon>Eukaryota</taxon>
        <taxon>Metamonada</taxon>
        <taxon>Preaxostyla</taxon>
        <taxon>Oxymonadida</taxon>
        <taxon>Streblomastigidae</taxon>
        <taxon>Streblomastix</taxon>
    </lineage>
</organism>
<evidence type="ECO:0000313" key="10">
    <source>
        <dbReference type="Proteomes" id="UP000324800"/>
    </source>
</evidence>
<dbReference type="SMART" id="SM00450">
    <property type="entry name" value="RHOD"/>
    <property type="match status" value="1"/>
</dbReference>
<feature type="compositionally biased region" description="Low complexity" evidence="7">
    <location>
        <begin position="220"/>
        <end position="237"/>
    </location>
</feature>
<proteinExistence type="inferred from homology"/>
<dbReference type="InterPro" id="IPR036873">
    <property type="entry name" value="Rhodanese-like_dom_sf"/>
</dbReference>
<feature type="compositionally biased region" description="Basic and acidic residues" evidence="7">
    <location>
        <begin position="328"/>
        <end position="345"/>
    </location>
</feature>
<feature type="compositionally biased region" description="Basic and acidic residues" evidence="7">
    <location>
        <begin position="473"/>
        <end position="483"/>
    </location>
</feature>
<dbReference type="OrthoDB" id="26523at2759"/>
<keyword evidence="5" id="KW-0904">Protein phosphatase</keyword>
<evidence type="ECO:0000256" key="4">
    <source>
        <dbReference type="ARBA" id="ARBA00022801"/>
    </source>
</evidence>
<dbReference type="GO" id="GO:0010971">
    <property type="term" value="P:positive regulation of G2/M transition of mitotic cell cycle"/>
    <property type="evidence" value="ECO:0007669"/>
    <property type="project" value="TreeGrafter"/>
</dbReference>
<keyword evidence="3" id="KW-0132">Cell division</keyword>
<feature type="region of interest" description="Disordered" evidence="7">
    <location>
        <begin position="455"/>
        <end position="504"/>
    </location>
</feature>
<dbReference type="PANTHER" id="PTHR10828">
    <property type="entry name" value="M-PHASE INDUCER PHOSPHATASE DUAL SPECIFICITY PHOSPHATASE CDC25"/>
    <property type="match status" value="1"/>
</dbReference>
<dbReference type="GO" id="GO:0051301">
    <property type="term" value="P:cell division"/>
    <property type="evidence" value="ECO:0007669"/>
    <property type="project" value="UniProtKB-KW"/>
</dbReference>
<dbReference type="Proteomes" id="UP000324800">
    <property type="component" value="Unassembled WGS sequence"/>
</dbReference>
<dbReference type="EMBL" id="SNRW01003478">
    <property type="protein sequence ID" value="KAA6389737.1"/>
    <property type="molecule type" value="Genomic_DNA"/>
</dbReference>
<accession>A0A5J4W4C5</accession>
<dbReference type="GO" id="GO:0005634">
    <property type="term" value="C:nucleus"/>
    <property type="evidence" value="ECO:0007669"/>
    <property type="project" value="TreeGrafter"/>
</dbReference>
<evidence type="ECO:0000256" key="6">
    <source>
        <dbReference type="ARBA" id="ARBA00023306"/>
    </source>
</evidence>
<feature type="region of interest" description="Disordered" evidence="7">
    <location>
        <begin position="220"/>
        <end position="345"/>
    </location>
</feature>
<dbReference type="GO" id="GO:0005737">
    <property type="term" value="C:cytoplasm"/>
    <property type="evidence" value="ECO:0007669"/>
    <property type="project" value="TreeGrafter"/>
</dbReference>
<dbReference type="InterPro" id="IPR001763">
    <property type="entry name" value="Rhodanese-like_dom"/>
</dbReference>
<protein>
    <recommendedName>
        <fullName evidence="2">protein-tyrosine-phosphatase</fullName>
        <ecNumber evidence="2">3.1.3.48</ecNumber>
    </recommendedName>
</protein>
<evidence type="ECO:0000256" key="7">
    <source>
        <dbReference type="SAM" id="MobiDB-lite"/>
    </source>
</evidence>
<feature type="domain" description="Rhodanese" evidence="8">
    <location>
        <begin position="2"/>
        <end position="100"/>
    </location>
</feature>
<evidence type="ECO:0000259" key="8">
    <source>
        <dbReference type="PROSITE" id="PS50206"/>
    </source>
</evidence>
<dbReference type="GO" id="GO:0110032">
    <property type="term" value="P:positive regulation of G2/MI transition of meiotic cell cycle"/>
    <property type="evidence" value="ECO:0007669"/>
    <property type="project" value="TreeGrafter"/>
</dbReference>
<dbReference type="GO" id="GO:0000086">
    <property type="term" value="P:G2/M transition of mitotic cell cycle"/>
    <property type="evidence" value="ECO:0007669"/>
    <property type="project" value="TreeGrafter"/>
</dbReference>
<name>A0A5J4W4C5_9EUKA</name>
<keyword evidence="4" id="KW-0378">Hydrolase</keyword>
<gene>
    <name evidence="9" type="ORF">EZS28_014738</name>
</gene>
<reference evidence="9 10" key="1">
    <citation type="submission" date="2019-03" db="EMBL/GenBank/DDBJ databases">
        <title>Single cell metagenomics reveals metabolic interactions within the superorganism composed of flagellate Streblomastix strix and complex community of Bacteroidetes bacteria on its surface.</title>
        <authorList>
            <person name="Treitli S.C."/>
            <person name="Kolisko M."/>
            <person name="Husnik F."/>
            <person name="Keeling P."/>
            <person name="Hampl V."/>
        </authorList>
    </citation>
    <scope>NUCLEOTIDE SEQUENCE [LARGE SCALE GENOMIC DNA]</scope>
    <source>
        <strain evidence="9">ST1C</strain>
    </source>
</reference>
<dbReference type="Pfam" id="PF00581">
    <property type="entry name" value="Rhodanese"/>
    <property type="match status" value="1"/>
</dbReference>
<feature type="compositionally biased region" description="Polar residues" evidence="7">
    <location>
        <begin position="265"/>
        <end position="327"/>
    </location>
</feature>
<evidence type="ECO:0000256" key="1">
    <source>
        <dbReference type="ARBA" id="ARBA00011065"/>
    </source>
</evidence>
<evidence type="ECO:0000256" key="2">
    <source>
        <dbReference type="ARBA" id="ARBA00013064"/>
    </source>
</evidence>